<evidence type="ECO:0000256" key="2">
    <source>
        <dbReference type="SAM" id="MobiDB-lite"/>
    </source>
</evidence>
<evidence type="ECO:0000259" key="3">
    <source>
        <dbReference type="Pfam" id="PF00437"/>
    </source>
</evidence>
<feature type="compositionally biased region" description="Acidic residues" evidence="2">
    <location>
        <begin position="273"/>
        <end position="283"/>
    </location>
</feature>
<name>A0A0K1QB58_9BACT</name>
<dbReference type="OrthoDB" id="9805147at2"/>
<dbReference type="Gene3D" id="3.40.50.300">
    <property type="entry name" value="P-loop containing nucleotide triphosphate hydrolases"/>
    <property type="match status" value="1"/>
</dbReference>
<dbReference type="PANTHER" id="PTHR30486">
    <property type="entry name" value="TWITCHING MOTILITY PROTEIN PILT"/>
    <property type="match status" value="1"/>
</dbReference>
<sequence>MKSIEELLKNLARPEVVEFGLVTNRLPSVNIGGKFEPVDDEAPTTEAVLRMLVVMGGSRHVDSLTDKPAQWTTRLDGVGVISVAAIVRQDVVQARFTVARRDPVRSQPKAEPLTPSVEAPKPAPVKVETPKPAPAKAEPTPFDISKLPPMRPPMPTQDGPPPARTESDAATAARLAARANASIMQTQPGTGEPVVLARTKATEPSAAPLTPIAVESREPEVVEVSFVDIPLEELDALDDDGSEATTDPPPPHYNTVPVPPMPDAPADAMPAADEWEEDDDDEPTLQTAAPPVSPPVSPSLLPAAPTHPPAPLASVPSAPSSDPKPKPARKAAPSASDIEQPPSAVRAVSAPVPRVDVEPGDGDGADVEITQSLKGSPPPEGVESSGVRSPAEIPENDRPRGDGPLDSFLALAVGAGASDLHIVSGRPLLLRLGGDLVPRTRTITTEHVERLTRDLVPAAARGQLDLEGCCQFALERAPHGRFRVHVSKHRGGFKITMRIVPREVPSLAALGLPEALASLARLHRGLVLVTGPVGHGKTTTVASLVDVLNRESARHILTIEDPIEFVHSGKRSIVTQREVSTHARSRAAALAASLHEDVDVLALGEISDLASARHAIAAADNGTLVLATVTCLDAGAAVDRIVDYFPVEERAEARARLAGTLRLVVGQRLVPGIERTRMHVAIEVLPSSMALYQLVRSGETARIASLESRGRSAFVPKLEESLTELVRAKKVSLEAARAFAILPDESPEAASGLERMG</sequence>
<accession>A0A0K1QB58</accession>
<feature type="compositionally biased region" description="Low complexity" evidence="2">
    <location>
        <begin position="312"/>
        <end position="321"/>
    </location>
</feature>
<dbReference type="STRING" id="1391654.AKJ09_09631"/>
<dbReference type="Proteomes" id="UP000064967">
    <property type="component" value="Chromosome"/>
</dbReference>
<organism evidence="4 5">
    <name type="scientific">Labilithrix luteola</name>
    <dbReference type="NCBI Taxonomy" id="1391654"/>
    <lineage>
        <taxon>Bacteria</taxon>
        <taxon>Pseudomonadati</taxon>
        <taxon>Myxococcota</taxon>
        <taxon>Polyangia</taxon>
        <taxon>Polyangiales</taxon>
        <taxon>Labilitrichaceae</taxon>
        <taxon>Labilithrix</taxon>
    </lineage>
</organism>
<comment type="similarity">
    <text evidence="1">Belongs to the GSP E family.</text>
</comment>
<dbReference type="AlphaFoldDB" id="A0A0K1QB58"/>
<dbReference type="PANTHER" id="PTHR30486:SF16">
    <property type="entry name" value="TWITCHING MOTILITY PROTEIN PILT"/>
    <property type="match status" value="1"/>
</dbReference>
<dbReference type="SUPFAM" id="SSF52540">
    <property type="entry name" value="P-loop containing nucleoside triphosphate hydrolases"/>
    <property type="match status" value="1"/>
</dbReference>
<evidence type="ECO:0000313" key="4">
    <source>
        <dbReference type="EMBL" id="AKV02968.1"/>
    </source>
</evidence>
<gene>
    <name evidence="4" type="ORF">AKJ09_09631</name>
</gene>
<dbReference type="InterPro" id="IPR001482">
    <property type="entry name" value="T2SS/T4SS_dom"/>
</dbReference>
<feature type="compositionally biased region" description="Low complexity" evidence="2">
    <location>
        <begin position="330"/>
        <end position="354"/>
    </location>
</feature>
<feature type="compositionally biased region" description="Acidic residues" evidence="2">
    <location>
        <begin position="233"/>
        <end position="242"/>
    </location>
</feature>
<feature type="compositionally biased region" description="Pro residues" evidence="2">
    <location>
        <begin position="149"/>
        <end position="163"/>
    </location>
</feature>
<feature type="compositionally biased region" description="Pro residues" evidence="2">
    <location>
        <begin position="247"/>
        <end position="263"/>
    </location>
</feature>
<dbReference type="Gene3D" id="3.30.450.90">
    <property type="match status" value="1"/>
</dbReference>
<dbReference type="EMBL" id="CP012333">
    <property type="protein sequence ID" value="AKV02968.1"/>
    <property type="molecule type" value="Genomic_DNA"/>
</dbReference>
<proteinExistence type="inferred from homology"/>
<feature type="region of interest" description="Disordered" evidence="2">
    <location>
        <begin position="103"/>
        <end position="170"/>
    </location>
</feature>
<feature type="region of interest" description="Disordered" evidence="2">
    <location>
        <begin position="233"/>
        <end position="402"/>
    </location>
</feature>
<dbReference type="GO" id="GO:0016887">
    <property type="term" value="F:ATP hydrolysis activity"/>
    <property type="evidence" value="ECO:0007669"/>
    <property type="project" value="InterPro"/>
</dbReference>
<feature type="domain" description="Bacterial type II secretion system protein E" evidence="3">
    <location>
        <begin position="483"/>
        <end position="679"/>
    </location>
</feature>
<dbReference type="InterPro" id="IPR050921">
    <property type="entry name" value="T4SS_GSP_E_ATPase"/>
</dbReference>
<dbReference type="Pfam" id="PF00437">
    <property type="entry name" value="T2SSE"/>
    <property type="match status" value="1"/>
</dbReference>
<keyword evidence="5" id="KW-1185">Reference proteome</keyword>
<evidence type="ECO:0000313" key="5">
    <source>
        <dbReference type="Proteomes" id="UP000064967"/>
    </source>
</evidence>
<dbReference type="InterPro" id="IPR027417">
    <property type="entry name" value="P-loop_NTPase"/>
</dbReference>
<evidence type="ECO:0000256" key="1">
    <source>
        <dbReference type="ARBA" id="ARBA00006611"/>
    </source>
</evidence>
<dbReference type="RefSeq" id="WP_146653812.1">
    <property type="nucleotide sequence ID" value="NZ_CP012333.1"/>
</dbReference>
<dbReference type="KEGG" id="llu:AKJ09_09631"/>
<protein>
    <submittedName>
        <fullName evidence="4">Twitching motility protein PilT</fullName>
    </submittedName>
</protein>
<reference evidence="4 5" key="1">
    <citation type="submission" date="2015-08" db="EMBL/GenBank/DDBJ databases">
        <authorList>
            <person name="Babu N.S."/>
            <person name="Beckwith C.J."/>
            <person name="Beseler K.G."/>
            <person name="Brison A."/>
            <person name="Carone J.V."/>
            <person name="Caskin T.P."/>
            <person name="Diamond M."/>
            <person name="Durham M.E."/>
            <person name="Foxe J.M."/>
            <person name="Go M."/>
            <person name="Henderson B.A."/>
            <person name="Jones I.B."/>
            <person name="McGettigan J.A."/>
            <person name="Micheletti S.J."/>
            <person name="Nasrallah M.E."/>
            <person name="Ortiz D."/>
            <person name="Piller C.R."/>
            <person name="Privatt S.R."/>
            <person name="Schneider S.L."/>
            <person name="Sharp S."/>
            <person name="Smith T.C."/>
            <person name="Stanton J.D."/>
            <person name="Ullery H.E."/>
            <person name="Wilson R.J."/>
            <person name="Serrano M.G."/>
            <person name="Buck G."/>
            <person name="Lee V."/>
            <person name="Wang Y."/>
            <person name="Carvalho R."/>
            <person name="Voegtly L."/>
            <person name="Shi R."/>
            <person name="Duckworth R."/>
            <person name="Johnson A."/>
            <person name="Loviza R."/>
            <person name="Walstead R."/>
            <person name="Shah Z."/>
            <person name="Kiflezghi M."/>
            <person name="Wade K."/>
            <person name="Ball S.L."/>
            <person name="Bradley K.W."/>
            <person name="Asai D.J."/>
            <person name="Bowman C.A."/>
            <person name="Russell D.A."/>
            <person name="Pope W.H."/>
            <person name="Jacobs-Sera D."/>
            <person name="Hendrix R.W."/>
            <person name="Hatfull G.F."/>
        </authorList>
    </citation>
    <scope>NUCLEOTIDE SEQUENCE [LARGE SCALE GENOMIC DNA]</scope>
    <source>
        <strain evidence="4 5">DSM 27648</strain>
    </source>
</reference>
<dbReference type="PATRIC" id="fig|1391654.3.peg.9754"/>